<dbReference type="PROSITE" id="PS50110">
    <property type="entry name" value="RESPONSE_REGULATORY"/>
    <property type="match status" value="1"/>
</dbReference>
<dbReference type="Gene3D" id="3.40.50.2300">
    <property type="match status" value="1"/>
</dbReference>
<evidence type="ECO:0000256" key="2">
    <source>
        <dbReference type="PROSITE-ProRule" id="PRU00169"/>
    </source>
</evidence>
<evidence type="ECO:0000259" key="3">
    <source>
        <dbReference type="PROSITE" id="PS50110"/>
    </source>
</evidence>
<feature type="modified residue" description="4-aspartylphosphate" evidence="2">
    <location>
        <position position="61"/>
    </location>
</feature>
<dbReference type="PANTHER" id="PTHR44591">
    <property type="entry name" value="STRESS RESPONSE REGULATOR PROTEIN 1"/>
    <property type="match status" value="1"/>
</dbReference>
<reference evidence="4 5" key="1">
    <citation type="submission" date="2020-10" db="EMBL/GenBank/DDBJ databases">
        <title>Draft genome of Ramlibacter aquaticus LMG 30558.</title>
        <authorList>
            <person name="Props R."/>
        </authorList>
    </citation>
    <scope>NUCLEOTIDE SEQUENCE [LARGE SCALE GENOMIC DNA]</scope>
    <source>
        <strain evidence="4 5">LMG 30558</strain>
    </source>
</reference>
<dbReference type="PANTHER" id="PTHR44591:SF3">
    <property type="entry name" value="RESPONSE REGULATORY DOMAIN-CONTAINING PROTEIN"/>
    <property type="match status" value="1"/>
</dbReference>
<evidence type="ECO:0000313" key="5">
    <source>
        <dbReference type="Proteomes" id="UP000715965"/>
    </source>
</evidence>
<feature type="domain" description="Response regulatory" evidence="3">
    <location>
        <begin position="12"/>
        <end position="127"/>
    </location>
</feature>
<keyword evidence="1 2" id="KW-0597">Phosphoprotein</keyword>
<evidence type="ECO:0000313" key="4">
    <source>
        <dbReference type="EMBL" id="MBE7942808.1"/>
    </source>
</evidence>
<gene>
    <name evidence="4" type="ORF">IM725_19750</name>
</gene>
<comment type="caution">
    <text evidence="4">The sequence shown here is derived from an EMBL/GenBank/DDBJ whole genome shotgun (WGS) entry which is preliminary data.</text>
</comment>
<keyword evidence="5" id="KW-1185">Reference proteome</keyword>
<dbReference type="Pfam" id="PF00072">
    <property type="entry name" value="Response_reg"/>
    <property type="match status" value="1"/>
</dbReference>
<dbReference type="RefSeq" id="WP_193782353.1">
    <property type="nucleotide sequence ID" value="NZ_JADDOJ010000146.1"/>
</dbReference>
<organism evidence="4 5">
    <name type="scientific">Ramlibacter aquaticus</name>
    <dbReference type="NCBI Taxonomy" id="2780094"/>
    <lineage>
        <taxon>Bacteria</taxon>
        <taxon>Pseudomonadati</taxon>
        <taxon>Pseudomonadota</taxon>
        <taxon>Betaproteobacteria</taxon>
        <taxon>Burkholderiales</taxon>
        <taxon>Comamonadaceae</taxon>
        <taxon>Ramlibacter</taxon>
    </lineage>
</organism>
<dbReference type="SUPFAM" id="SSF52172">
    <property type="entry name" value="CheY-like"/>
    <property type="match status" value="1"/>
</dbReference>
<dbReference type="InterPro" id="IPR001789">
    <property type="entry name" value="Sig_transdc_resp-reg_receiver"/>
</dbReference>
<dbReference type="InterPro" id="IPR011006">
    <property type="entry name" value="CheY-like_superfamily"/>
</dbReference>
<accession>A0ABR9SKC4</accession>
<proteinExistence type="predicted"/>
<dbReference type="SMART" id="SM00448">
    <property type="entry name" value="REC"/>
    <property type="match status" value="1"/>
</dbReference>
<dbReference type="InterPro" id="IPR050595">
    <property type="entry name" value="Bact_response_regulator"/>
</dbReference>
<evidence type="ECO:0000256" key="1">
    <source>
        <dbReference type="ARBA" id="ARBA00022553"/>
    </source>
</evidence>
<dbReference type="EMBL" id="JADDOJ010000146">
    <property type="protein sequence ID" value="MBE7942808.1"/>
    <property type="molecule type" value="Genomic_DNA"/>
</dbReference>
<protein>
    <submittedName>
        <fullName evidence="4">Response regulator</fullName>
    </submittedName>
</protein>
<sequence length="156" mass="17105">MTQKKHLLEPGWVYVVDDSAPALKYAEWHLRRLGWRVFAFPDARACVQALGSHAPEAMLLDIGLPDGSGYVIATRLRRNTATRRMRIVAYTGMVAEERQVLPEAGFDAVIAKPGRAEDFARHLPTPQDGDSLVRLASWKSAAAATSPGSALLRHCA</sequence>
<name>A0ABR9SKC4_9BURK</name>
<dbReference type="Proteomes" id="UP000715965">
    <property type="component" value="Unassembled WGS sequence"/>
</dbReference>